<reference evidence="1" key="1">
    <citation type="submission" date="2021-06" db="EMBL/GenBank/DDBJ databases">
        <authorList>
            <person name="Hodson N. C."/>
            <person name="Mongue J. A."/>
            <person name="Jaron S. K."/>
        </authorList>
    </citation>
    <scope>NUCLEOTIDE SEQUENCE</scope>
</reference>
<sequence length="28" mass="3182">SISGGFTASKIIYYYLGPGPWSDWVEWT</sequence>
<gene>
    <name evidence="1" type="ORF">AFUS01_LOCUS2759</name>
</gene>
<accession>A0A8J2J1T3</accession>
<name>A0A8J2J1T3_9HEXA</name>
<proteinExistence type="predicted"/>
<dbReference type="EMBL" id="CAJVCH010015976">
    <property type="protein sequence ID" value="CAG7680684.1"/>
    <property type="molecule type" value="Genomic_DNA"/>
</dbReference>
<evidence type="ECO:0000313" key="2">
    <source>
        <dbReference type="Proteomes" id="UP000708208"/>
    </source>
</evidence>
<dbReference type="Proteomes" id="UP000708208">
    <property type="component" value="Unassembled WGS sequence"/>
</dbReference>
<organism evidence="1 2">
    <name type="scientific">Allacma fusca</name>
    <dbReference type="NCBI Taxonomy" id="39272"/>
    <lineage>
        <taxon>Eukaryota</taxon>
        <taxon>Metazoa</taxon>
        <taxon>Ecdysozoa</taxon>
        <taxon>Arthropoda</taxon>
        <taxon>Hexapoda</taxon>
        <taxon>Collembola</taxon>
        <taxon>Symphypleona</taxon>
        <taxon>Sminthuridae</taxon>
        <taxon>Allacma</taxon>
    </lineage>
</organism>
<dbReference type="AlphaFoldDB" id="A0A8J2J1T3"/>
<feature type="non-terminal residue" evidence="1">
    <location>
        <position position="1"/>
    </location>
</feature>
<keyword evidence="2" id="KW-1185">Reference proteome</keyword>
<comment type="caution">
    <text evidence="1">The sequence shown here is derived from an EMBL/GenBank/DDBJ whole genome shotgun (WGS) entry which is preliminary data.</text>
</comment>
<protein>
    <submittedName>
        <fullName evidence="1">Uncharacterized protein</fullName>
    </submittedName>
</protein>
<evidence type="ECO:0000313" key="1">
    <source>
        <dbReference type="EMBL" id="CAG7680684.1"/>
    </source>
</evidence>